<gene>
    <name evidence="2" type="ORF">M437DRAFT_62803</name>
</gene>
<dbReference type="Proteomes" id="UP000030672">
    <property type="component" value="Unassembled WGS sequence"/>
</dbReference>
<protein>
    <submittedName>
        <fullName evidence="2">Uncharacterized protein</fullName>
    </submittedName>
</protein>
<evidence type="ECO:0000313" key="3">
    <source>
        <dbReference type="Proteomes" id="UP000030672"/>
    </source>
</evidence>
<organism evidence="2 3">
    <name type="scientific">Aureobasidium melanogenum (strain CBS 110374)</name>
    <name type="common">Aureobasidium pullulans var. melanogenum</name>
    <dbReference type="NCBI Taxonomy" id="1043003"/>
    <lineage>
        <taxon>Eukaryota</taxon>
        <taxon>Fungi</taxon>
        <taxon>Dikarya</taxon>
        <taxon>Ascomycota</taxon>
        <taxon>Pezizomycotina</taxon>
        <taxon>Dothideomycetes</taxon>
        <taxon>Dothideomycetidae</taxon>
        <taxon>Dothideales</taxon>
        <taxon>Saccotheciaceae</taxon>
        <taxon>Aureobasidium</taxon>
    </lineage>
</organism>
<evidence type="ECO:0000256" key="1">
    <source>
        <dbReference type="SAM" id="MobiDB-lite"/>
    </source>
</evidence>
<proteinExistence type="predicted"/>
<feature type="compositionally biased region" description="Polar residues" evidence="1">
    <location>
        <begin position="65"/>
        <end position="77"/>
    </location>
</feature>
<dbReference type="HOGENOM" id="CLU_1758450_0_0_1"/>
<reference evidence="2 3" key="1">
    <citation type="journal article" date="2014" name="BMC Genomics">
        <title>Genome sequencing of four Aureobasidium pullulans varieties: biotechnological potential, stress tolerance, and description of new species.</title>
        <authorList>
            <person name="Gostin Ar C."/>
            <person name="Ohm R.A."/>
            <person name="Kogej T."/>
            <person name="Sonjak S."/>
            <person name="Turk M."/>
            <person name="Zajc J."/>
            <person name="Zalar P."/>
            <person name="Grube M."/>
            <person name="Sun H."/>
            <person name="Han J."/>
            <person name="Sharma A."/>
            <person name="Chiniquy J."/>
            <person name="Ngan C.Y."/>
            <person name="Lipzen A."/>
            <person name="Barry K."/>
            <person name="Grigoriev I.V."/>
            <person name="Gunde-Cimerman N."/>
        </authorList>
    </citation>
    <scope>NUCLEOTIDE SEQUENCE [LARGE SCALE GENOMIC DNA]</scope>
    <source>
        <strain evidence="2 3">CBS 110374</strain>
    </source>
</reference>
<feature type="compositionally biased region" description="Basic and acidic residues" evidence="1">
    <location>
        <begin position="78"/>
        <end position="97"/>
    </location>
</feature>
<accession>A0A074W0P7</accession>
<name>A0A074W0P7_AURM1</name>
<dbReference type="GeneID" id="63917522"/>
<dbReference type="EMBL" id="KL584825">
    <property type="protein sequence ID" value="KEQ66615.1"/>
    <property type="molecule type" value="Genomic_DNA"/>
</dbReference>
<evidence type="ECO:0000313" key="2">
    <source>
        <dbReference type="EMBL" id="KEQ66615.1"/>
    </source>
</evidence>
<sequence length="148" mass="16481">MFRASYEYKEMKVQPPGVRAIWSNEVRFLGRSDSDAESEQPINTLMRLNLSAERMHQAYVGGVTGTSTELQQQSKTDQGLEPKSKSMSDGKLSPERVEAVNERAGLVRGRWETLPAMPPSAVVSLPLSQRTCGVHRINAAGWRSTMMQ</sequence>
<dbReference type="AlphaFoldDB" id="A0A074W0P7"/>
<feature type="region of interest" description="Disordered" evidence="1">
    <location>
        <begin position="61"/>
        <end position="97"/>
    </location>
</feature>
<dbReference type="RefSeq" id="XP_040883638.1">
    <property type="nucleotide sequence ID" value="XM_041024149.1"/>
</dbReference>
<keyword evidence="3" id="KW-1185">Reference proteome</keyword>